<keyword evidence="2" id="KW-1185">Reference proteome</keyword>
<evidence type="ECO:0000313" key="2">
    <source>
        <dbReference type="Proteomes" id="UP000584670"/>
    </source>
</evidence>
<dbReference type="InterPro" id="IPR006311">
    <property type="entry name" value="TAT_signal"/>
</dbReference>
<dbReference type="SUPFAM" id="SSF53850">
    <property type="entry name" value="Periplasmic binding protein-like II"/>
    <property type="match status" value="1"/>
</dbReference>
<gene>
    <name evidence="1" type="ORF">H4N64_07830</name>
</gene>
<dbReference type="RefSeq" id="WP_186281380.1">
    <property type="nucleotide sequence ID" value="NZ_JACMSF010000006.1"/>
</dbReference>
<dbReference type="EMBL" id="JACMSF010000006">
    <property type="protein sequence ID" value="MBC2901515.1"/>
    <property type="molecule type" value="Genomic_DNA"/>
</dbReference>
<dbReference type="InterPro" id="IPR006059">
    <property type="entry name" value="SBP"/>
</dbReference>
<name>A0A7X1IZM6_9ACTN</name>
<sequence>MGRPGLSRRQLLAGIGGLTVAGSFGFAALGTGADALASGADTRVRYWNLFSGGDGSNMIAMLDAFRKEQSDIAVKDSTLQWGNPFYTKLAMAAAGNRAPELGVMHMGRVAGFSPGRLLDPWDVDLLAKYGVRQQDFNPALWSRGVIDGKLYALPLDIHVQLCFYRKDVLKQADLLGDDGRMIPVGSTDEWFDVLKKAKAVQKKGLQTIGLWTNDQNFQWWFFVAFYTQLGGEWFNDARTEVLFDADKATQVLEFLRQHVTDGYVIPGAPTGEQFINGAPFTWEGNWSVPVFSGAELDYGATPLPPVFGKQATHAESHAFVLPHQSGRGGATDEAAHRLAAYVVTHAQQWAAGGHIPAYTPTLSTDAYRKLTPQNEYVSAMDHQATEPKVWFAGSTGVLAQDLGPVVVSSTMGSAKPAAVAARMKSRLTTLLASKNPMDGTTAAQGGAAA</sequence>
<dbReference type="Gene3D" id="3.40.190.10">
    <property type="entry name" value="Periplasmic binding protein-like II"/>
    <property type="match status" value="1"/>
</dbReference>
<dbReference type="InterPro" id="IPR050490">
    <property type="entry name" value="Bact_solute-bd_prot1"/>
</dbReference>
<protein>
    <submittedName>
        <fullName evidence="1">Extracellular solute-binding protein</fullName>
    </submittedName>
</protein>
<comment type="caution">
    <text evidence="1">The sequence shown here is derived from an EMBL/GenBank/DDBJ whole genome shotgun (WGS) entry which is preliminary data.</text>
</comment>
<proteinExistence type="predicted"/>
<dbReference type="Pfam" id="PF01547">
    <property type="entry name" value="SBP_bac_1"/>
    <property type="match status" value="1"/>
</dbReference>
<dbReference type="Proteomes" id="UP000584670">
    <property type="component" value="Unassembled WGS sequence"/>
</dbReference>
<dbReference type="PANTHER" id="PTHR43649:SF14">
    <property type="entry name" value="BLR3389 PROTEIN"/>
    <property type="match status" value="1"/>
</dbReference>
<evidence type="ECO:0000313" key="1">
    <source>
        <dbReference type="EMBL" id="MBC2901515.1"/>
    </source>
</evidence>
<dbReference type="PROSITE" id="PS51318">
    <property type="entry name" value="TAT"/>
    <property type="match status" value="1"/>
</dbReference>
<organism evidence="1 2">
    <name type="scientific">Streptomyces cupreus</name>
    <dbReference type="NCBI Taxonomy" id="2759956"/>
    <lineage>
        <taxon>Bacteria</taxon>
        <taxon>Bacillati</taxon>
        <taxon>Actinomycetota</taxon>
        <taxon>Actinomycetes</taxon>
        <taxon>Kitasatosporales</taxon>
        <taxon>Streptomycetaceae</taxon>
        <taxon>Streptomyces</taxon>
    </lineage>
</organism>
<accession>A0A7X1IZM6</accession>
<dbReference type="AlphaFoldDB" id="A0A7X1IZM6"/>
<reference evidence="1 2" key="1">
    <citation type="submission" date="2020-08" db="EMBL/GenBank/DDBJ databases">
        <title>Streptomyces sp. PSKA01 genome sequencing and assembly.</title>
        <authorList>
            <person name="Mandal S."/>
            <person name="Maiti P.K."/>
            <person name="Das P."/>
        </authorList>
    </citation>
    <scope>NUCLEOTIDE SEQUENCE [LARGE SCALE GENOMIC DNA]</scope>
    <source>
        <strain evidence="1 2">PSKA01</strain>
    </source>
</reference>
<dbReference type="PANTHER" id="PTHR43649">
    <property type="entry name" value="ARABINOSE-BINDING PROTEIN-RELATED"/>
    <property type="match status" value="1"/>
</dbReference>